<dbReference type="AlphaFoldDB" id="A0A1I5RUP8"/>
<sequence>MEEHSREIVGNLYVEAKGLFSEIWANIAISGEQYEKLSPDLTKKFQDRVDKLRNLETIVDKLNDCFFIMQAQHDERFRKARKALDFEDSNMFFPPISGISVKEQMIENLVLSQVNRAKSTKEVAEIWTENHQLLKLTLSYDKFIQLHERVTARHRDLQK</sequence>
<dbReference type="EMBL" id="FOXH01000004">
    <property type="protein sequence ID" value="SFP62001.1"/>
    <property type="molecule type" value="Genomic_DNA"/>
</dbReference>
<name>A0A1I5RUP8_9BACT</name>
<protein>
    <submittedName>
        <fullName evidence="1">Uncharacterized protein</fullName>
    </submittedName>
</protein>
<organism evidence="1 2">
    <name type="scientific">Pseudarcicella hirudinis</name>
    <dbReference type="NCBI Taxonomy" id="1079859"/>
    <lineage>
        <taxon>Bacteria</taxon>
        <taxon>Pseudomonadati</taxon>
        <taxon>Bacteroidota</taxon>
        <taxon>Cytophagia</taxon>
        <taxon>Cytophagales</taxon>
        <taxon>Flectobacillaceae</taxon>
        <taxon>Pseudarcicella</taxon>
    </lineage>
</organism>
<gene>
    <name evidence="1" type="ORF">SAMN04515674_104244</name>
</gene>
<dbReference type="Proteomes" id="UP000199306">
    <property type="component" value="Unassembled WGS sequence"/>
</dbReference>
<keyword evidence="2" id="KW-1185">Reference proteome</keyword>
<evidence type="ECO:0000313" key="2">
    <source>
        <dbReference type="Proteomes" id="UP000199306"/>
    </source>
</evidence>
<dbReference type="STRING" id="1079859.SAMN04515674_104244"/>
<dbReference type="RefSeq" id="WP_092015698.1">
    <property type="nucleotide sequence ID" value="NZ_FOXH01000004.1"/>
</dbReference>
<proteinExistence type="predicted"/>
<evidence type="ECO:0000313" key="1">
    <source>
        <dbReference type="EMBL" id="SFP62001.1"/>
    </source>
</evidence>
<reference evidence="1 2" key="1">
    <citation type="submission" date="2016-10" db="EMBL/GenBank/DDBJ databases">
        <authorList>
            <person name="de Groot N.N."/>
        </authorList>
    </citation>
    <scope>NUCLEOTIDE SEQUENCE [LARGE SCALE GENOMIC DNA]</scope>
    <source>
        <strain evidence="2">E92,LMG 26720,CCM 7988</strain>
    </source>
</reference>
<accession>A0A1I5RUP8</accession>